<feature type="compositionally biased region" description="Acidic residues" evidence="1">
    <location>
        <begin position="485"/>
        <end position="496"/>
    </location>
</feature>
<proteinExistence type="predicted"/>
<comment type="caution">
    <text evidence="3">The sequence shown here is derived from an EMBL/GenBank/DDBJ whole genome shotgun (WGS) entry which is preliminary data.</text>
</comment>
<gene>
    <name evidence="3" type="ORF">VTL71DRAFT_9551</name>
</gene>
<dbReference type="Proteomes" id="UP001595075">
    <property type="component" value="Unassembled WGS sequence"/>
</dbReference>
<keyword evidence="4" id="KW-1185">Reference proteome</keyword>
<feature type="domain" description="Knr4/Smi1-like" evidence="2">
    <location>
        <begin position="330"/>
        <end position="453"/>
    </location>
</feature>
<organism evidence="3 4">
    <name type="scientific">Oculimacula yallundae</name>
    <dbReference type="NCBI Taxonomy" id="86028"/>
    <lineage>
        <taxon>Eukaryota</taxon>
        <taxon>Fungi</taxon>
        <taxon>Dikarya</taxon>
        <taxon>Ascomycota</taxon>
        <taxon>Pezizomycotina</taxon>
        <taxon>Leotiomycetes</taxon>
        <taxon>Helotiales</taxon>
        <taxon>Ploettnerulaceae</taxon>
        <taxon>Oculimacula</taxon>
    </lineage>
</organism>
<dbReference type="InterPro" id="IPR037883">
    <property type="entry name" value="Knr4/Smi1-like_sf"/>
</dbReference>
<dbReference type="Gene3D" id="3.40.1580.10">
    <property type="entry name" value="SMI1/KNR4-like"/>
    <property type="match status" value="1"/>
</dbReference>
<dbReference type="InterPro" id="IPR018958">
    <property type="entry name" value="Knr4/Smi1-like_dom"/>
</dbReference>
<evidence type="ECO:0000313" key="3">
    <source>
        <dbReference type="EMBL" id="KAL2060156.1"/>
    </source>
</evidence>
<protein>
    <recommendedName>
        <fullName evidence="2">Knr4/Smi1-like domain-containing protein</fullName>
    </recommendedName>
</protein>
<dbReference type="SUPFAM" id="SSF160631">
    <property type="entry name" value="SMI1/KNR4-like"/>
    <property type="match status" value="1"/>
</dbReference>
<evidence type="ECO:0000256" key="1">
    <source>
        <dbReference type="SAM" id="MobiDB-lite"/>
    </source>
</evidence>
<evidence type="ECO:0000259" key="2">
    <source>
        <dbReference type="SMART" id="SM00860"/>
    </source>
</evidence>
<name>A0ABR4BSH1_9HELO</name>
<dbReference type="SMART" id="SM00860">
    <property type="entry name" value="SMI1_KNR4"/>
    <property type="match status" value="1"/>
</dbReference>
<evidence type="ECO:0000313" key="4">
    <source>
        <dbReference type="Proteomes" id="UP001595075"/>
    </source>
</evidence>
<feature type="region of interest" description="Disordered" evidence="1">
    <location>
        <begin position="462"/>
        <end position="496"/>
    </location>
</feature>
<reference evidence="3 4" key="1">
    <citation type="journal article" date="2024" name="Commun. Biol.">
        <title>Comparative genomic analysis of thermophilic fungi reveals convergent evolutionary adaptations and gene losses.</title>
        <authorList>
            <person name="Steindorff A.S."/>
            <person name="Aguilar-Pontes M.V."/>
            <person name="Robinson A.J."/>
            <person name="Andreopoulos B."/>
            <person name="LaButti K."/>
            <person name="Kuo A."/>
            <person name="Mondo S."/>
            <person name="Riley R."/>
            <person name="Otillar R."/>
            <person name="Haridas S."/>
            <person name="Lipzen A."/>
            <person name="Grimwood J."/>
            <person name="Schmutz J."/>
            <person name="Clum A."/>
            <person name="Reid I.D."/>
            <person name="Moisan M.C."/>
            <person name="Butler G."/>
            <person name="Nguyen T.T.M."/>
            <person name="Dewar K."/>
            <person name="Conant G."/>
            <person name="Drula E."/>
            <person name="Henrissat B."/>
            <person name="Hansel C."/>
            <person name="Singer S."/>
            <person name="Hutchinson M.I."/>
            <person name="de Vries R.P."/>
            <person name="Natvig D.O."/>
            <person name="Powell A.J."/>
            <person name="Tsang A."/>
            <person name="Grigoriev I.V."/>
        </authorList>
    </citation>
    <scope>NUCLEOTIDE SEQUENCE [LARGE SCALE GENOMIC DNA]</scope>
    <source>
        <strain evidence="3 4">CBS 494.80</strain>
    </source>
</reference>
<accession>A0ABR4BSH1</accession>
<dbReference type="EMBL" id="JAZHXI010000023">
    <property type="protein sequence ID" value="KAL2060156.1"/>
    <property type="molecule type" value="Genomic_DNA"/>
</dbReference>
<sequence length="496" mass="55716">MTEDVHYIAPGPGDLEYTPWASHSLSALVSSILEPISPAEGISQCLSLAHLLLLSNHLSQANALLIAIYIHGPTIMPSSRDTQTIDHPTLALEAFWLAHNDTHPRALNAPVIYTTSNLSPQEYLDAARWDKFRECTHTRSMFPRFNILPFQDMHSWRSSSDPRILAICCRLLAKSKEKGEYVSHDRMREALEVARKLYALPEETGELHWSQEESLRKHSAKLYRRLPLELAIKLGELEVAREILGEALGRDGLGEAWSADSVEESLMVEGVWDVLPLINAEGKKGNPYFIDGSIADQLLLERLAKGAWKENKKEYRKNGVTSWRDILNKPASEEEIQEAEEKFGELPKDFKDMCRVANGFKGGWHYLSSGISGLNGMNSELGSTELDLHESDFEPHAIEVPEEKAGEQYMIMLTSDVDCDGYEHWIIPPKLWKAILKEEVEDGSYNMWDWVGELVKEVEGTVGRGENDDGCGNLTAENSQAEGSRDEDSEAEDEDV</sequence>